<evidence type="ECO:0000313" key="1">
    <source>
        <dbReference type="EMBL" id="KYN19330.1"/>
    </source>
</evidence>
<proteinExistence type="predicted"/>
<accession>A0A151J7F9</accession>
<reference evidence="1 2" key="1">
    <citation type="submission" date="2015-09" db="EMBL/GenBank/DDBJ databases">
        <title>Trachymyrmex cornetzi WGS genome.</title>
        <authorList>
            <person name="Nygaard S."/>
            <person name="Hu H."/>
            <person name="Boomsma J."/>
            <person name="Zhang G."/>
        </authorList>
    </citation>
    <scope>NUCLEOTIDE SEQUENCE [LARGE SCALE GENOMIC DNA]</scope>
    <source>
        <strain evidence="1">Tcor2-1</strain>
        <tissue evidence="1">Whole body</tissue>
    </source>
</reference>
<dbReference type="Pfam" id="PF14223">
    <property type="entry name" value="Retrotran_gag_2"/>
    <property type="match status" value="1"/>
</dbReference>
<organism evidence="1 2">
    <name type="scientific">Trachymyrmex cornetzi</name>
    <dbReference type="NCBI Taxonomy" id="471704"/>
    <lineage>
        <taxon>Eukaryota</taxon>
        <taxon>Metazoa</taxon>
        <taxon>Ecdysozoa</taxon>
        <taxon>Arthropoda</taxon>
        <taxon>Hexapoda</taxon>
        <taxon>Insecta</taxon>
        <taxon>Pterygota</taxon>
        <taxon>Neoptera</taxon>
        <taxon>Endopterygota</taxon>
        <taxon>Hymenoptera</taxon>
        <taxon>Apocrita</taxon>
        <taxon>Aculeata</taxon>
        <taxon>Formicoidea</taxon>
        <taxon>Formicidae</taxon>
        <taxon>Myrmicinae</taxon>
        <taxon>Trachymyrmex</taxon>
    </lineage>
</organism>
<protein>
    <recommendedName>
        <fullName evidence="3">Copia protein</fullName>
    </recommendedName>
</protein>
<dbReference type="EMBL" id="KQ979753">
    <property type="protein sequence ID" value="KYN19330.1"/>
    <property type="molecule type" value="Genomic_DNA"/>
</dbReference>
<dbReference type="AlphaFoldDB" id="A0A151J7F9"/>
<evidence type="ECO:0000313" key="2">
    <source>
        <dbReference type="Proteomes" id="UP000078492"/>
    </source>
</evidence>
<sequence length="154" mass="17497">MRAYLGSIDLWGCVEGIESYVNDAKKSTMARAKIILAVEKQNYSHIQDTKTPKEAWDKLRDTFEDSGLTRKEGLLRTLTSTRFIDCSSIEEYVNKITSTTHKLKELNFEVKDKMIGALLLSGLPEEYKPMIMELENSGTKITGDAIKVKLLYKI</sequence>
<dbReference type="STRING" id="471704.A0A151J7F9"/>
<evidence type="ECO:0008006" key="3">
    <source>
        <dbReference type="Google" id="ProtNLM"/>
    </source>
</evidence>
<dbReference type="Proteomes" id="UP000078492">
    <property type="component" value="Unassembled WGS sequence"/>
</dbReference>
<name>A0A151J7F9_9HYME</name>
<dbReference type="PANTHER" id="PTHR35317:SF29">
    <property type="entry name" value="CCHC-TYPE DOMAIN-CONTAINING PROTEIN"/>
    <property type="match status" value="1"/>
</dbReference>
<dbReference type="PANTHER" id="PTHR35317">
    <property type="entry name" value="OS04G0629600 PROTEIN"/>
    <property type="match status" value="1"/>
</dbReference>
<gene>
    <name evidence="1" type="ORF">ALC57_08358</name>
</gene>
<keyword evidence="2" id="KW-1185">Reference proteome</keyword>